<evidence type="ECO:0000313" key="6">
    <source>
        <dbReference type="Proteomes" id="UP000199113"/>
    </source>
</evidence>
<dbReference type="PROSITE" id="PS51257">
    <property type="entry name" value="PROKAR_LIPOPROTEIN"/>
    <property type="match status" value="1"/>
</dbReference>
<dbReference type="Proteomes" id="UP000199113">
    <property type="component" value="Unassembled WGS sequence"/>
</dbReference>
<feature type="region of interest" description="Disordered" evidence="1">
    <location>
        <begin position="21"/>
        <end position="55"/>
    </location>
</feature>
<evidence type="ECO:0000259" key="3">
    <source>
        <dbReference type="Pfam" id="PF13845"/>
    </source>
</evidence>
<dbReference type="EMBL" id="PJBV01000012">
    <property type="protein sequence ID" value="PKH42828.1"/>
    <property type="molecule type" value="Genomic_DNA"/>
</dbReference>
<evidence type="ECO:0000256" key="2">
    <source>
        <dbReference type="SAM" id="SignalP"/>
    </source>
</evidence>
<dbReference type="STRING" id="748909.SAMN05192575_10345"/>
<protein>
    <submittedName>
        <fullName evidence="5">Septum formation</fullName>
    </submittedName>
</protein>
<proteinExistence type="predicted"/>
<dbReference type="RefSeq" id="WP_091197076.1">
    <property type="nucleotide sequence ID" value="NZ_FOKC01000003.1"/>
</dbReference>
<evidence type="ECO:0000313" key="5">
    <source>
        <dbReference type="EMBL" id="SFB04882.1"/>
    </source>
</evidence>
<feature type="signal peptide" evidence="2">
    <location>
        <begin position="1"/>
        <end position="24"/>
    </location>
</feature>
<name>A0A1I0XV46_9ACTN</name>
<evidence type="ECO:0000313" key="7">
    <source>
        <dbReference type="Proteomes" id="UP000233565"/>
    </source>
</evidence>
<keyword evidence="2" id="KW-0732">Signal</keyword>
<organism evidence="5 6">
    <name type="scientific">Nocardioides alpinus</name>
    <dbReference type="NCBI Taxonomy" id="748909"/>
    <lineage>
        <taxon>Bacteria</taxon>
        <taxon>Bacillati</taxon>
        <taxon>Actinomycetota</taxon>
        <taxon>Actinomycetes</taxon>
        <taxon>Propionibacteriales</taxon>
        <taxon>Nocardioidaceae</taxon>
        <taxon>Nocardioides</taxon>
    </lineage>
</organism>
<evidence type="ECO:0000313" key="4">
    <source>
        <dbReference type="EMBL" id="PKH42828.1"/>
    </source>
</evidence>
<feature type="chain" id="PRO_5038391642" evidence="2">
    <location>
        <begin position="25"/>
        <end position="276"/>
    </location>
</feature>
<dbReference type="InterPro" id="IPR026004">
    <property type="entry name" value="Septum_form"/>
</dbReference>
<gene>
    <name evidence="4" type="ORF">CXG46_06120</name>
    <name evidence="5" type="ORF">SAMN05192575_10345</name>
</gene>
<dbReference type="Pfam" id="PF13845">
    <property type="entry name" value="Septum_form"/>
    <property type="match status" value="1"/>
</dbReference>
<keyword evidence="7" id="KW-1185">Reference proteome</keyword>
<dbReference type="Proteomes" id="UP000233565">
    <property type="component" value="Unassembled WGS sequence"/>
</dbReference>
<dbReference type="AlphaFoldDB" id="A0A1I0XV46"/>
<reference evidence="4 7" key="2">
    <citation type="submission" date="2017-12" db="EMBL/GenBank/DDBJ databases">
        <title>Pharmacopeia of the Arctic Ocean.</title>
        <authorList>
            <person name="Collins E."/>
            <person name="Ducluzeau A.-L."/>
        </authorList>
    </citation>
    <scope>NUCLEOTIDE SEQUENCE [LARGE SCALE GENOMIC DNA]</scope>
    <source>
        <strain evidence="4 7">DSM 23325</strain>
    </source>
</reference>
<feature type="domain" description="Septum formation-related" evidence="3">
    <location>
        <begin position="57"/>
        <end position="270"/>
    </location>
</feature>
<dbReference type="EMBL" id="FOKC01000003">
    <property type="protein sequence ID" value="SFB04882.1"/>
    <property type="molecule type" value="Genomic_DNA"/>
</dbReference>
<sequence length="276" mass="29478">MTRLRARAATVVAALILTGCSASPSEPADPSASPSPSVTETPSEAVPPDPGPTPRVGECHALTFRQAVAVVGRTEAVACRRKHTAQTYFVGRLRLETPAGSTRRVDSDAAQRQARTTCQSRLPRHLGITPRELRLTMAQAVWFTPSATRAEAGADWFRCDVVAVAGPRALLPQPRRTKGWGDAPVLAMCATAAPGSQAFRRVSCGAQHAWAAVATVDIPGRRLPPQAAVADRMEAPCGDVARARADDPLDFTWTQEIPTGEQWDAGQRYGICWVPA</sequence>
<accession>A0A1I0XV46</accession>
<evidence type="ECO:0000256" key="1">
    <source>
        <dbReference type="SAM" id="MobiDB-lite"/>
    </source>
</evidence>
<reference evidence="5" key="1">
    <citation type="submission" date="2016-10" db="EMBL/GenBank/DDBJ databases">
        <authorList>
            <person name="de Groot N.N."/>
        </authorList>
    </citation>
    <scope>NUCLEOTIDE SEQUENCE [LARGE SCALE GENOMIC DNA]</scope>
    <source>
        <strain evidence="5">CGMCC 1.10697</strain>
    </source>
</reference>
<dbReference type="OrthoDB" id="3381205at2"/>
<feature type="compositionally biased region" description="Low complexity" evidence="1">
    <location>
        <begin position="21"/>
        <end position="44"/>
    </location>
</feature>